<accession>A0A9W9T696</accession>
<dbReference type="AlphaFoldDB" id="A0A9W9T696"/>
<name>A0A9W9T696_9EURO</name>
<dbReference type="GO" id="GO:0000712">
    <property type="term" value="P:resolution of meiotic recombination intermediates"/>
    <property type="evidence" value="ECO:0007669"/>
    <property type="project" value="TreeGrafter"/>
</dbReference>
<keyword evidence="5" id="KW-0238">DNA-binding</keyword>
<keyword evidence="6" id="KW-0413">Isomerase</keyword>
<reference evidence="7" key="2">
    <citation type="journal article" date="2023" name="IMA Fungus">
        <title>Comparative genomic study of the Penicillium genus elucidates a diverse pangenome and 15 lateral gene transfer events.</title>
        <authorList>
            <person name="Petersen C."/>
            <person name="Sorensen T."/>
            <person name="Nielsen M.R."/>
            <person name="Sondergaard T.E."/>
            <person name="Sorensen J.L."/>
            <person name="Fitzpatrick D.A."/>
            <person name="Frisvad J.C."/>
            <person name="Nielsen K.L."/>
        </authorList>
    </citation>
    <scope>NUCLEOTIDE SEQUENCE</scope>
    <source>
        <strain evidence="7">IBT 16849</strain>
    </source>
</reference>
<dbReference type="GO" id="GO:0003677">
    <property type="term" value="F:DNA binding"/>
    <property type="evidence" value="ECO:0007669"/>
    <property type="project" value="UniProtKB-KW"/>
</dbReference>
<comment type="catalytic activity">
    <reaction evidence="1">
        <text>ATP-dependent breakage, passage and rejoining of double-stranded DNA.</text>
        <dbReference type="EC" id="5.6.2.2"/>
    </reaction>
</comment>
<dbReference type="OrthoDB" id="276498at2759"/>
<comment type="cofactor">
    <cofactor evidence="2">
        <name>Mg(2+)</name>
        <dbReference type="ChEBI" id="CHEBI:18420"/>
    </cofactor>
</comment>
<evidence type="ECO:0000256" key="1">
    <source>
        <dbReference type="ARBA" id="ARBA00000185"/>
    </source>
</evidence>
<keyword evidence="4" id="KW-0799">Topoisomerase</keyword>
<evidence type="ECO:0000256" key="3">
    <source>
        <dbReference type="ARBA" id="ARBA00012895"/>
    </source>
</evidence>
<evidence type="ECO:0000256" key="4">
    <source>
        <dbReference type="ARBA" id="ARBA00023029"/>
    </source>
</evidence>
<dbReference type="PANTHER" id="PTHR10169">
    <property type="entry name" value="DNA TOPOISOMERASE/GYRASE"/>
    <property type="match status" value="1"/>
</dbReference>
<dbReference type="Proteomes" id="UP001150879">
    <property type="component" value="Unassembled WGS sequence"/>
</dbReference>
<evidence type="ECO:0000256" key="6">
    <source>
        <dbReference type="ARBA" id="ARBA00023235"/>
    </source>
</evidence>
<organism evidence="7 8">
    <name type="scientific">Penicillium cf. griseofulvum</name>
    <dbReference type="NCBI Taxonomy" id="2972120"/>
    <lineage>
        <taxon>Eukaryota</taxon>
        <taxon>Fungi</taxon>
        <taxon>Dikarya</taxon>
        <taxon>Ascomycota</taxon>
        <taxon>Pezizomycotina</taxon>
        <taxon>Eurotiomycetes</taxon>
        <taxon>Eurotiomycetidae</taxon>
        <taxon>Eurotiales</taxon>
        <taxon>Aspergillaceae</taxon>
        <taxon>Penicillium</taxon>
    </lineage>
</organism>
<dbReference type="GO" id="GO:0003918">
    <property type="term" value="F:DNA topoisomerase type II (double strand cut, ATP-hydrolyzing) activity"/>
    <property type="evidence" value="ECO:0007669"/>
    <property type="project" value="UniProtKB-EC"/>
</dbReference>
<comment type="caution">
    <text evidence="7">The sequence shown here is derived from an EMBL/GenBank/DDBJ whole genome shotgun (WGS) entry which is preliminary data.</text>
</comment>
<dbReference type="EC" id="5.6.2.2" evidence="3"/>
<evidence type="ECO:0000256" key="5">
    <source>
        <dbReference type="ARBA" id="ARBA00023125"/>
    </source>
</evidence>
<sequence>MWVYYSGNKLMECRDIYFVHSLYKIFDEIVVNAADHKHNDKKINETLTTTDREAGEISV</sequence>
<gene>
    <name evidence="7" type="ORF">N7472_000940</name>
</gene>
<dbReference type="InterPro" id="IPR036890">
    <property type="entry name" value="HATPase_C_sf"/>
</dbReference>
<dbReference type="GO" id="GO:0000819">
    <property type="term" value="P:sister chromatid segregation"/>
    <property type="evidence" value="ECO:0007669"/>
    <property type="project" value="TreeGrafter"/>
</dbReference>
<dbReference type="GO" id="GO:0005634">
    <property type="term" value="C:nucleus"/>
    <property type="evidence" value="ECO:0007669"/>
    <property type="project" value="TreeGrafter"/>
</dbReference>
<evidence type="ECO:0000256" key="2">
    <source>
        <dbReference type="ARBA" id="ARBA00001946"/>
    </source>
</evidence>
<evidence type="ECO:0000313" key="8">
    <source>
        <dbReference type="Proteomes" id="UP001150879"/>
    </source>
</evidence>
<reference evidence="7" key="1">
    <citation type="submission" date="2022-11" db="EMBL/GenBank/DDBJ databases">
        <authorList>
            <person name="Petersen C."/>
        </authorList>
    </citation>
    <scope>NUCLEOTIDE SEQUENCE</scope>
    <source>
        <strain evidence="7">IBT 16849</strain>
    </source>
</reference>
<keyword evidence="8" id="KW-1185">Reference proteome</keyword>
<proteinExistence type="predicted"/>
<dbReference type="SUPFAM" id="SSF55874">
    <property type="entry name" value="ATPase domain of HSP90 chaperone/DNA topoisomerase II/histidine kinase"/>
    <property type="match status" value="1"/>
</dbReference>
<dbReference type="InterPro" id="IPR050634">
    <property type="entry name" value="DNA_Topoisomerase_II"/>
</dbReference>
<evidence type="ECO:0000313" key="7">
    <source>
        <dbReference type="EMBL" id="KAJ5210801.1"/>
    </source>
</evidence>
<dbReference type="EMBL" id="JAPQKP010000001">
    <property type="protein sequence ID" value="KAJ5210801.1"/>
    <property type="molecule type" value="Genomic_DNA"/>
</dbReference>
<dbReference type="PANTHER" id="PTHR10169:SF38">
    <property type="entry name" value="DNA TOPOISOMERASE 2"/>
    <property type="match status" value="1"/>
</dbReference>
<dbReference type="Gene3D" id="3.30.565.10">
    <property type="entry name" value="Histidine kinase-like ATPase, C-terminal domain"/>
    <property type="match status" value="1"/>
</dbReference>
<protein>
    <recommendedName>
        <fullName evidence="3">DNA topoisomerase (ATP-hydrolyzing)</fullName>
        <ecNumber evidence="3">5.6.2.2</ecNumber>
    </recommendedName>
</protein>